<dbReference type="Proteomes" id="UP000449906">
    <property type="component" value="Unassembled WGS sequence"/>
</dbReference>
<feature type="signal peptide" evidence="2">
    <location>
        <begin position="1"/>
        <end position="16"/>
    </location>
</feature>
<organism evidence="3 4">
    <name type="scientific">Nocardioides simplex</name>
    <name type="common">Arthrobacter simplex</name>
    <dbReference type="NCBI Taxonomy" id="2045"/>
    <lineage>
        <taxon>Bacteria</taxon>
        <taxon>Bacillati</taxon>
        <taxon>Actinomycetota</taxon>
        <taxon>Actinomycetes</taxon>
        <taxon>Propionibacteriales</taxon>
        <taxon>Nocardioidaceae</taxon>
        <taxon>Pimelobacter</taxon>
    </lineage>
</organism>
<accession>A0A7J5DS69</accession>
<sequence>MRTALAAVLAALALLAAGCGDDDTEPTPTPGVEADGGSDGDGADGADGGDGGDSGDGGDDAAGDVPEECRGPFPQAFGTPDLGQISLLPDGFPDPPVEAVLCLTSETVGGQNETASYATDASEEEVLAGYESALASFGAARETDGIGRPIVTATAGDVFLQVTPQEGGFVLAFSRAEAGPVARAWQ</sequence>
<dbReference type="PROSITE" id="PS51257">
    <property type="entry name" value="PROKAR_LIPOPROTEIN"/>
    <property type="match status" value="1"/>
</dbReference>
<dbReference type="RefSeq" id="WP_151582285.1">
    <property type="nucleotide sequence ID" value="NZ_WBVM01000004.1"/>
</dbReference>
<feature type="compositionally biased region" description="Acidic residues" evidence="1">
    <location>
        <begin position="56"/>
        <end position="66"/>
    </location>
</feature>
<feature type="compositionally biased region" description="Gly residues" evidence="1">
    <location>
        <begin position="45"/>
        <end position="55"/>
    </location>
</feature>
<proteinExistence type="predicted"/>
<reference evidence="3 4" key="1">
    <citation type="submission" date="2019-09" db="EMBL/GenBank/DDBJ databases">
        <title>Pimelobacter sp. isolated from Paulinella.</title>
        <authorList>
            <person name="Jeong S.E."/>
        </authorList>
    </citation>
    <scope>NUCLEOTIDE SEQUENCE [LARGE SCALE GENOMIC DNA]</scope>
    <source>
        <strain evidence="3 4">Pch-N</strain>
    </source>
</reference>
<evidence type="ECO:0000313" key="3">
    <source>
        <dbReference type="EMBL" id="KAB2807805.1"/>
    </source>
</evidence>
<dbReference type="AlphaFoldDB" id="A0A7J5DS69"/>
<dbReference type="EMBL" id="WBVM01000004">
    <property type="protein sequence ID" value="KAB2807805.1"/>
    <property type="molecule type" value="Genomic_DNA"/>
</dbReference>
<comment type="caution">
    <text evidence="3">The sequence shown here is derived from an EMBL/GenBank/DDBJ whole genome shotgun (WGS) entry which is preliminary data.</text>
</comment>
<feature type="region of interest" description="Disordered" evidence="1">
    <location>
        <begin position="19"/>
        <end position="82"/>
    </location>
</feature>
<feature type="chain" id="PRO_5039357800" evidence="2">
    <location>
        <begin position="17"/>
        <end position="186"/>
    </location>
</feature>
<evidence type="ECO:0000256" key="2">
    <source>
        <dbReference type="SAM" id="SignalP"/>
    </source>
</evidence>
<name>A0A7J5DS69_NOCSI</name>
<protein>
    <submittedName>
        <fullName evidence="3">Uncharacterized protein</fullName>
    </submittedName>
</protein>
<evidence type="ECO:0000256" key="1">
    <source>
        <dbReference type="SAM" id="MobiDB-lite"/>
    </source>
</evidence>
<keyword evidence="2" id="KW-0732">Signal</keyword>
<evidence type="ECO:0000313" key="4">
    <source>
        <dbReference type="Proteomes" id="UP000449906"/>
    </source>
</evidence>
<gene>
    <name evidence="3" type="ORF">F9L07_24245</name>
</gene>